<name>A0ABM8GX38_9MICO</name>
<dbReference type="Proteomes" id="UP001321477">
    <property type="component" value="Chromosome"/>
</dbReference>
<proteinExistence type="predicted"/>
<keyword evidence="2" id="KW-1185">Reference proteome</keyword>
<evidence type="ECO:0000313" key="2">
    <source>
        <dbReference type="Proteomes" id="UP001321477"/>
    </source>
</evidence>
<evidence type="ECO:0000313" key="1">
    <source>
        <dbReference type="EMBL" id="BDZ53061.1"/>
    </source>
</evidence>
<protein>
    <submittedName>
        <fullName evidence="1">Uncharacterized protein</fullName>
    </submittedName>
</protein>
<sequence length="182" mass="20652">MVSDDERDEILRVAFPWVDGAVPADYRWNIGTPVHALLYGSLYWPDLFEFGGAVFVSVWGNDRRDTIERLTSPSSDSSPFVRSWKESVDSFNVFELPYLFGGAGDDRELERRAEAALADVLVQTWVARLRASYPQRTFDVRHLTADDCYDARITVTQLSPELVEPAGWDTQRRRTPSADGDC</sequence>
<accession>A0ABM8GX38</accession>
<dbReference type="EMBL" id="AP027734">
    <property type="protein sequence ID" value="BDZ53061.1"/>
    <property type="molecule type" value="Genomic_DNA"/>
</dbReference>
<organism evidence="1 2">
    <name type="scientific">Agromyces marinus</name>
    <dbReference type="NCBI Taxonomy" id="1389020"/>
    <lineage>
        <taxon>Bacteria</taxon>
        <taxon>Bacillati</taxon>
        <taxon>Actinomycetota</taxon>
        <taxon>Actinomycetes</taxon>
        <taxon>Micrococcales</taxon>
        <taxon>Microbacteriaceae</taxon>
        <taxon>Agromyces</taxon>
    </lineage>
</organism>
<gene>
    <name evidence="1" type="ORF">GCM10025870_01340</name>
</gene>
<reference evidence="2" key="1">
    <citation type="journal article" date="2019" name="Int. J. Syst. Evol. Microbiol.">
        <title>The Global Catalogue of Microorganisms (GCM) 10K type strain sequencing project: providing services to taxonomists for standard genome sequencing and annotation.</title>
        <authorList>
            <consortium name="The Broad Institute Genomics Platform"/>
            <consortium name="The Broad Institute Genome Sequencing Center for Infectious Disease"/>
            <person name="Wu L."/>
            <person name="Ma J."/>
        </authorList>
    </citation>
    <scope>NUCLEOTIDE SEQUENCE [LARGE SCALE GENOMIC DNA]</scope>
    <source>
        <strain evidence="2">NBRC 109019</strain>
    </source>
</reference>